<dbReference type="Proteomes" id="UP000030645">
    <property type="component" value="Unassembled WGS sequence"/>
</dbReference>
<organism evidence="2 3">
    <name type="scientific">Morus notabilis</name>
    <dbReference type="NCBI Taxonomy" id="981085"/>
    <lineage>
        <taxon>Eukaryota</taxon>
        <taxon>Viridiplantae</taxon>
        <taxon>Streptophyta</taxon>
        <taxon>Embryophyta</taxon>
        <taxon>Tracheophyta</taxon>
        <taxon>Spermatophyta</taxon>
        <taxon>Magnoliopsida</taxon>
        <taxon>eudicotyledons</taxon>
        <taxon>Gunneridae</taxon>
        <taxon>Pentapetalae</taxon>
        <taxon>rosids</taxon>
        <taxon>fabids</taxon>
        <taxon>Rosales</taxon>
        <taxon>Moraceae</taxon>
        <taxon>Moreae</taxon>
        <taxon>Morus</taxon>
    </lineage>
</organism>
<evidence type="ECO:0000313" key="2">
    <source>
        <dbReference type="EMBL" id="EXB53740.1"/>
    </source>
</evidence>
<dbReference type="AlphaFoldDB" id="W9QTC2"/>
<evidence type="ECO:0000256" key="1">
    <source>
        <dbReference type="SAM" id="MobiDB-lite"/>
    </source>
</evidence>
<keyword evidence="3" id="KW-1185">Reference proteome</keyword>
<evidence type="ECO:0000313" key="3">
    <source>
        <dbReference type="Proteomes" id="UP000030645"/>
    </source>
</evidence>
<proteinExistence type="predicted"/>
<accession>W9QTC2</accession>
<name>W9QTC2_9ROSA</name>
<feature type="region of interest" description="Disordered" evidence="1">
    <location>
        <begin position="14"/>
        <end position="44"/>
    </location>
</feature>
<sequence>MKLIWVLLENRGQNGNFSPNRVKPRVHRSTGDRAVQQHRSTGGVQSIRLDRSTGQSNAIRSTALVDRLPCDPVNQTGRPVESAAGEKLAKTSLKTCKSSPKSKYFK</sequence>
<gene>
    <name evidence="2" type="ORF">L484_022396</name>
</gene>
<dbReference type="EMBL" id="KE344110">
    <property type="protein sequence ID" value="EXB53740.1"/>
    <property type="molecule type" value="Genomic_DNA"/>
</dbReference>
<protein>
    <submittedName>
        <fullName evidence="2">Uncharacterized protein</fullName>
    </submittedName>
</protein>
<reference evidence="3" key="1">
    <citation type="submission" date="2013-01" db="EMBL/GenBank/DDBJ databases">
        <title>Draft Genome Sequence of a Mulberry Tree, Morus notabilis C.K. Schneid.</title>
        <authorList>
            <person name="He N."/>
            <person name="Zhao S."/>
        </authorList>
    </citation>
    <scope>NUCLEOTIDE SEQUENCE</scope>
</reference>